<accession>A0AA39ZUS9</accession>
<keyword evidence="2" id="KW-1185">Reference proteome</keyword>
<dbReference type="GeneID" id="85318736"/>
<comment type="caution">
    <text evidence="1">The sequence shown here is derived from an EMBL/GenBank/DDBJ whole genome shotgun (WGS) entry which is preliminary data.</text>
</comment>
<evidence type="ECO:0000313" key="1">
    <source>
        <dbReference type="EMBL" id="KAK0703988.1"/>
    </source>
</evidence>
<proteinExistence type="predicted"/>
<organism evidence="1 2">
    <name type="scientific">Lasiosphaeria miniovina</name>
    <dbReference type="NCBI Taxonomy" id="1954250"/>
    <lineage>
        <taxon>Eukaryota</taxon>
        <taxon>Fungi</taxon>
        <taxon>Dikarya</taxon>
        <taxon>Ascomycota</taxon>
        <taxon>Pezizomycotina</taxon>
        <taxon>Sordariomycetes</taxon>
        <taxon>Sordariomycetidae</taxon>
        <taxon>Sordariales</taxon>
        <taxon>Lasiosphaeriaceae</taxon>
        <taxon>Lasiosphaeria</taxon>
    </lineage>
</organism>
<protein>
    <submittedName>
        <fullName evidence="1">Uncharacterized protein</fullName>
    </submittedName>
</protein>
<sequence>MMQPRQEESCARLGISLRSSSTCTPSWQALDSRKPRATRICPRVPRPTPIALEAALVDPKPGYNLLDIAETPSARDWRNAAVFHGTGSRRVSDCQFTVPTCTYPVPPPLSASDRQPYLCRLDFPRTAPKMPLFFIGQKSRPGRDFVMPCRDGTMSIFRGQFYRLDTSFNCHHIPPTVRLLFRARYMRSAWYPPHTPTRYVGVCMHIFQALSTHPSGRELALPFVGSRFGMRVAQACP</sequence>
<evidence type="ECO:0000313" key="2">
    <source>
        <dbReference type="Proteomes" id="UP001172101"/>
    </source>
</evidence>
<gene>
    <name evidence="1" type="ORF">B0T26DRAFT_519182</name>
</gene>
<reference evidence="1" key="1">
    <citation type="submission" date="2023-06" db="EMBL/GenBank/DDBJ databases">
        <title>Genome-scale phylogeny and comparative genomics of the fungal order Sordariales.</title>
        <authorList>
            <consortium name="Lawrence Berkeley National Laboratory"/>
            <person name="Hensen N."/>
            <person name="Bonometti L."/>
            <person name="Westerberg I."/>
            <person name="Brannstrom I.O."/>
            <person name="Guillou S."/>
            <person name="Cros-Aarteil S."/>
            <person name="Calhoun S."/>
            <person name="Haridas S."/>
            <person name="Kuo A."/>
            <person name="Mondo S."/>
            <person name="Pangilinan J."/>
            <person name="Riley R."/>
            <person name="LaButti K."/>
            <person name="Andreopoulos B."/>
            <person name="Lipzen A."/>
            <person name="Chen C."/>
            <person name="Yanf M."/>
            <person name="Daum C."/>
            <person name="Ng V."/>
            <person name="Clum A."/>
            <person name="Steindorff A."/>
            <person name="Ohm R."/>
            <person name="Martin F."/>
            <person name="Silar P."/>
            <person name="Natvig D."/>
            <person name="Lalanne C."/>
            <person name="Gautier V."/>
            <person name="Ament-velasquez S.L."/>
            <person name="Kruys A."/>
            <person name="Hutchinson M.I."/>
            <person name="Powell A.J."/>
            <person name="Barry K."/>
            <person name="Miller A.N."/>
            <person name="Grigoriev I.V."/>
            <person name="Debuchy R."/>
            <person name="Gladieux P."/>
            <person name="Thoren M.H."/>
            <person name="Johannesson H."/>
        </authorList>
    </citation>
    <scope>NUCLEOTIDE SEQUENCE</scope>
    <source>
        <strain evidence="1">SMH2392-1A</strain>
    </source>
</reference>
<name>A0AA39ZUS9_9PEZI</name>
<dbReference type="RefSeq" id="XP_060290847.1">
    <property type="nucleotide sequence ID" value="XM_060435466.1"/>
</dbReference>
<dbReference type="AlphaFoldDB" id="A0AA39ZUS9"/>
<dbReference type="Proteomes" id="UP001172101">
    <property type="component" value="Unassembled WGS sequence"/>
</dbReference>
<dbReference type="EMBL" id="JAUIRO010000008">
    <property type="protein sequence ID" value="KAK0703988.1"/>
    <property type="molecule type" value="Genomic_DNA"/>
</dbReference>